<evidence type="ECO:0000313" key="2">
    <source>
        <dbReference type="Proteomes" id="UP000236047"/>
    </source>
</evidence>
<organism evidence="1 2">
    <name type="scientific">Streptomyces noursei</name>
    <name type="common">Streptomyces albulus</name>
    <dbReference type="NCBI Taxonomy" id="1971"/>
    <lineage>
        <taxon>Bacteria</taxon>
        <taxon>Bacillati</taxon>
        <taxon>Actinomycetota</taxon>
        <taxon>Actinomycetes</taxon>
        <taxon>Kitasatosporales</taxon>
        <taxon>Streptomycetaceae</taxon>
        <taxon>Streptomyces</taxon>
    </lineage>
</organism>
<name>A0A2N8PRA9_STRNR</name>
<sequence length="69" mass="7977">MMEGACRHLVKDRMDITGARWGLAGAKAIFRLRTVISNGDFEEYWKYHAQCEPLRVHAVRYRDTHSLAA</sequence>
<keyword evidence="2" id="KW-1185">Reference proteome</keyword>
<accession>A0A2N8PRA9</accession>
<dbReference type="Proteomes" id="UP000236047">
    <property type="component" value="Unassembled WGS sequence"/>
</dbReference>
<dbReference type="EMBL" id="LJSN01000001">
    <property type="protein sequence ID" value="PNE43576.1"/>
    <property type="molecule type" value="Genomic_DNA"/>
</dbReference>
<reference evidence="2" key="1">
    <citation type="submission" date="2015-09" db="EMBL/GenBank/DDBJ databases">
        <authorList>
            <person name="Graham D.E."/>
            <person name="Mahan K.M."/>
            <person name="Klingeman D.M."/>
            <person name="Fida T."/>
            <person name="Giannone R.J."/>
            <person name="Hettich R.L."/>
            <person name="Parry R.J."/>
            <person name="Spain J.C."/>
        </authorList>
    </citation>
    <scope>NUCLEOTIDE SEQUENCE [LARGE SCALE GENOMIC DNA]</scope>
    <source>
        <strain evidence="2">JCM 4701</strain>
    </source>
</reference>
<dbReference type="AlphaFoldDB" id="A0A2N8PRA9"/>
<evidence type="ECO:0000313" key="1">
    <source>
        <dbReference type="EMBL" id="PNE43576.1"/>
    </source>
</evidence>
<protein>
    <submittedName>
        <fullName evidence="1">Uncharacterized protein</fullName>
    </submittedName>
</protein>
<proteinExistence type="predicted"/>
<comment type="caution">
    <text evidence="1">The sequence shown here is derived from an EMBL/GenBank/DDBJ whole genome shotgun (WGS) entry which is preliminary data.</text>
</comment>
<gene>
    <name evidence="1" type="ORF">AOB60_01005</name>
</gene>